<evidence type="ECO:0000256" key="1">
    <source>
        <dbReference type="ARBA" id="ARBA00004100"/>
    </source>
</evidence>
<proteinExistence type="inferred from homology"/>
<keyword evidence="5 10" id="KW-1133">Transmembrane helix</keyword>
<dbReference type="PANTHER" id="PTHR46061:SF3">
    <property type="entry name" value="THYROTROPIN-RELEASING HORMONE RECEPTOR"/>
    <property type="match status" value="1"/>
</dbReference>
<feature type="transmembrane region" description="Helical" evidence="10">
    <location>
        <begin position="72"/>
        <end position="90"/>
    </location>
</feature>
<evidence type="ECO:0000313" key="12">
    <source>
        <dbReference type="EMBL" id="ULU10634.1"/>
    </source>
</evidence>
<evidence type="ECO:0000256" key="8">
    <source>
        <dbReference type="RuleBase" id="RU000688"/>
    </source>
</evidence>
<keyword evidence="4 8" id="KW-0812">Transmembrane</keyword>
<sequence length="400" mass="44667">MTSASLAGISISPIMPTEHLLEGTMAPVGNQPLDITLAFIFSTISVIGVLGNLLVITVVLKVRGMKTPTNCYLVSLAASDTLFFFASLPHEMMYLLFPSDNYLFGKLGCVLLTYLPYLAMNTSSLSILAFTIERYYGICNPYKARTMCTVKRATFIIAGIWAFSMIYHSYWLFLATLIKDDIGTSCSFRLERNSNAYKIVFLLDFVLWYVLPILCDIIIYAKIGITLSQCGDKIKKSVKPKKISVSNEVIIEKSKTSSTSMGHYSGRDSHISGKRNSTRGKNQVVKMLAIVVAVFAICWLPYRGMVVYNSFVSDPKYSWSPDWYINLSKTLVFINCAINPILYNLMSARFRAAFKSLLSKRKNSGFKTTALSHRHRLNTMDIMSSAEPKSPLITSMTGTP</sequence>
<feature type="transmembrane region" description="Helical" evidence="10">
    <location>
        <begin position="199"/>
        <end position="219"/>
    </location>
</feature>
<dbReference type="PRINTS" id="PR01846">
    <property type="entry name" value="TRHRFAMILY"/>
</dbReference>
<reference evidence="12 13" key="1">
    <citation type="submission" date="2022-05" db="EMBL/GenBank/DDBJ databases">
        <title>Chromosome-level reference genomes for two strains of Caenorhabditis briggsae: an improved platform for comparative genomics.</title>
        <authorList>
            <person name="Stevens L."/>
            <person name="Andersen E.C."/>
        </authorList>
    </citation>
    <scope>NUCLEOTIDE SEQUENCE [LARGE SCALE GENOMIC DNA]</scope>
    <source>
        <strain evidence="12">QX1410_ONT</strain>
        <tissue evidence="12">Whole-organism</tissue>
    </source>
</reference>
<feature type="transmembrane region" description="Helical" evidence="10">
    <location>
        <begin position="323"/>
        <end position="345"/>
    </location>
</feature>
<dbReference type="GO" id="GO:0016020">
    <property type="term" value="C:membrane"/>
    <property type="evidence" value="ECO:0007669"/>
    <property type="project" value="UniProtKB-SubCell"/>
</dbReference>
<feature type="transmembrane region" description="Helical" evidence="10">
    <location>
        <begin position="110"/>
        <end position="132"/>
    </location>
</feature>
<dbReference type="PROSITE" id="PS00237">
    <property type="entry name" value="G_PROTEIN_RECEP_F1_1"/>
    <property type="match status" value="1"/>
</dbReference>
<evidence type="ECO:0000256" key="10">
    <source>
        <dbReference type="SAM" id="Phobius"/>
    </source>
</evidence>
<evidence type="ECO:0000256" key="4">
    <source>
        <dbReference type="ARBA" id="ARBA00022692"/>
    </source>
</evidence>
<evidence type="ECO:0000256" key="5">
    <source>
        <dbReference type="ARBA" id="ARBA00022989"/>
    </source>
</evidence>
<dbReference type="Gene3D" id="1.20.1070.10">
    <property type="entry name" value="Rhodopsin 7-helix transmembrane proteins"/>
    <property type="match status" value="1"/>
</dbReference>
<dbReference type="Pfam" id="PF00001">
    <property type="entry name" value="7tm_1"/>
    <property type="match status" value="1"/>
</dbReference>
<name>A0AAE9DSM6_CAEBR</name>
<evidence type="ECO:0000313" key="13">
    <source>
        <dbReference type="Proteomes" id="UP000827892"/>
    </source>
</evidence>
<accession>A0AAE9DSM6</accession>
<feature type="region of interest" description="Disordered" evidence="9">
    <location>
        <begin position="258"/>
        <end position="277"/>
    </location>
</feature>
<dbReference type="PRINTS" id="PR00237">
    <property type="entry name" value="GPCRRHODOPSN"/>
</dbReference>
<evidence type="ECO:0000256" key="7">
    <source>
        <dbReference type="ARBA" id="ARBA00032251"/>
    </source>
</evidence>
<dbReference type="SUPFAM" id="SSF81321">
    <property type="entry name" value="Family A G protein-coupled receptor-like"/>
    <property type="match status" value="1"/>
</dbReference>
<protein>
    <recommendedName>
        <fullName evidence="3">Thyrotropin-releasing hormone receptor</fullName>
    </recommendedName>
    <alternativeName>
        <fullName evidence="7">Thyroliberin receptor</fullName>
    </alternativeName>
</protein>
<keyword evidence="6 10" id="KW-0472">Membrane</keyword>
<dbReference type="InterPro" id="IPR017452">
    <property type="entry name" value="GPCR_Rhodpsn_7TM"/>
</dbReference>
<feature type="transmembrane region" description="Helical" evidence="10">
    <location>
        <begin position="35"/>
        <end position="60"/>
    </location>
</feature>
<feature type="transmembrane region" description="Helical" evidence="10">
    <location>
        <begin position="153"/>
        <end position="173"/>
    </location>
</feature>
<dbReference type="PROSITE" id="PS50262">
    <property type="entry name" value="G_PROTEIN_RECEP_F1_2"/>
    <property type="match status" value="1"/>
</dbReference>
<evidence type="ECO:0000259" key="11">
    <source>
        <dbReference type="PROSITE" id="PS50262"/>
    </source>
</evidence>
<dbReference type="Proteomes" id="UP000827892">
    <property type="component" value="Chromosome I"/>
</dbReference>
<evidence type="ECO:0000256" key="9">
    <source>
        <dbReference type="SAM" id="MobiDB-lite"/>
    </source>
</evidence>
<dbReference type="EMBL" id="CP090891">
    <property type="protein sequence ID" value="ULU10634.1"/>
    <property type="molecule type" value="Genomic_DNA"/>
</dbReference>
<organism evidence="12 13">
    <name type="scientific">Caenorhabditis briggsae</name>
    <dbReference type="NCBI Taxonomy" id="6238"/>
    <lineage>
        <taxon>Eukaryota</taxon>
        <taxon>Metazoa</taxon>
        <taxon>Ecdysozoa</taxon>
        <taxon>Nematoda</taxon>
        <taxon>Chromadorea</taxon>
        <taxon>Rhabditida</taxon>
        <taxon>Rhabditina</taxon>
        <taxon>Rhabditomorpha</taxon>
        <taxon>Rhabditoidea</taxon>
        <taxon>Rhabditidae</taxon>
        <taxon>Peloderinae</taxon>
        <taxon>Caenorhabditis</taxon>
    </lineage>
</organism>
<comment type="subcellular location">
    <subcellularLocation>
        <location evidence="2">Membrane</location>
    </subcellularLocation>
</comment>
<dbReference type="SMART" id="SM01381">
    <property type="entry name" value="7TM_GPCR_Srsx"/>
    <property type="match status" value="1"/>
</dbReference>
<dbReference type="PANTHER" id="PTHR46061">
    <property type="entry name" value="THYROTROPIN-RELEASING HORMONE RECEPTOR"/>
    <property type="match status" value="1"/>
</dbReference>
<keyword evidence="8" id="KW-0807">Transducer</keyword>
<dbReference type="GO" id="GO:0004997">
    <property type="term" value="F:thyrotropin-releasing hormone receptor activity"/>
    <property type="evidence" value="ECO:0007669"/>
    <property type="project" value="InterPro"/>
</dbReference>
<comment type="similarity">
    <text evidence="8">Belongs to the G-protein coupled receptor 1 family.</text>
</comment>
<evidence type="ECO:0000256" key="2">
    <source>
        <dbReference type="ARBA" id="ARBA00004370"/>
    </source>
</evidence>
<evidence type="ECO:0000256" key="6">
    <source>
        <dbReference type="ARBA" id="ARBA00023136"/>
    </source>
</evidence>
<feature type="transmembrane region" description="Helical" evidence="10">
    <location>
        <begin position="284"/>
        <end position="303"/>
    </location>
</feature>
<dbReference type="InterPro" id="IPR000276">
    <property type="entry name" value="GPCR_Rhodpsn"/>
</dbReference>
<comment type="function">
    <text evidence="1">Receptor for thyrotropin-releasing hormone (TRH). Upon ligand binding, this G-protein-coupled receptor triggers activation of the phosphatidylinositol (IP3)-calcium-protein kinase C (PKC) pathway.</text>
</comment>
<keyword evidence="8" id="KW-0675">Receptor</keyword>
<dbReference type="InterPro" id="IPR002120">
    <property type="entry name" value="TRH_rcpt_1"/>
</dbReference>
<gene>
    <name evidence="12" type="ORF">L3Y34_014718</name>
</gene>
<dbReference type="CDD" id="cd14995">
    <property type="entry name" value="7tmA_TRH-R"/>
    <property type="match status" value="1"/>
</dbReference>
<feature type="domain" description="G-protein coupled receptors family 1 profile" evidence="11">
    <location>
        <begin position="51"/>
        <end position="343"/>
    </location>
</feature>
<dbReference type="AlphaFoldDB" id="A0AAE9DSM6"/>
<evidence type="ECO:0000256" key="3">
    <source>
        <dbReference type="ARBA" id="ARBA00018873"/>
    </source>
</evidence>
<keyword evidence="8" id="KW-0297">G-protein coupled receptor</keyword>